<evidence type="ECO:0000256" key="1">
    <source>
        <dbReference type="SAM" id="MobiDB-lite"/>
    </source>
</evidence>
<dbReference type="Proteomes" id="UP001476798">
    <property type="component" value="Unassembled WGS sequence"/>
</dbReference>
<evidence type="ECO:0000313" key="3">
    <source>
        <dbReference type="Proteomes" id="UP001476798"/>
    </source>
</evidence>
<reference evidence="2 3" key="1">
    <citation type="submission" date="2021-06" db="EMBL/GenBank/DDBJ databases">
        <authorList>
            <person name="Palmer J.M."/>
        </authorList>
    </citation>
    <scope>NUCLEOTIDE SEQUENCE [LARGE SCALE GENOMIC DNA]</scope>
    <source>
        <strain evidence="2 3">GA_2019</strain>
        <tissue evidence="2">Muscle</tissue>
    </source>
</reference>
<name>A0ABV0MKX8_9TELE</name>
<feature type="region of interest" description="Disordered" evidence="1">
    <location>
        <begin position="1"/>
        <end position="69"/>
    </location>
</feature>
<sequence>PPLPRSSIALPECPEERGGAFQKPGDRSPLSGSGPVSDREIRIRIAAHSPSAPVTSWRERGEATQREERNEGVPYGNLCSHWPAAFPLFLHCCHQLCSEVCFTHSGAHTRHTCSCMRKCLHAGVQSLHTCTGSQETGHSEEKVDYSDTQGEVLTT</sequence>
<feature type="compositionally biased region" description="Polar residues" evidence="1">
    <location>
        <begin position="146"/>
        <end position="155"/>
    </location>
</feature>
<feature type="compositionally biased region" description="Basic and acidic residues" evidence="1">
    <location>
        <begin position="57"/>
        <end position="69"/>
    </location>
</feature>
<accession>A0ABV0MKX8</accession>
<feature type="region of interest" description="Disordered" evidence="1">
    <location>
        <begin position="131"/>
        <end position="155"/>
    </location>
</feature>
<feature type="non-terminal residue" evidence="2">
    <location>
        <position position="1"/>
    </location>
</feature>
<organism evidence="2 3">
    <name type="scientific">Goodea atripinnis</name>
    <dbReference type="NCBI Taxonomy" id="208336"/>
    <lineage>
        <taxon>Eukaryota</taxon>
        <taxon>Metazoa</taxon>
        <taxon>Chordata</taxon>
        <taxon>Craniata</taxon>
        <taxon>Vertebrata</taxon>
        <taxon>Euteleostomi</taxon>
        <taxon>Actinopterygii</taxon>
        <taxon>Neopterygii</taxon>
        <taxon>Teleostei</taxon>
        <taxon>Neoteleostei</taxon>
        <taxon>Acanthomorphata</taxon>
        <taxon>Ovalentaria</taxon>
        <taxon>Atherinomorphae</taxon>
        <taxon>Cyprinodontiformes</taxon>
        <taxon>Goodeidae</taxon>
        <taxon>Goodea</taxon>
    </lineage>
</organism>
<protein>
    <submittedName>
        <fullName evidence="2">Uncharacterized protein</fullName>
    </submittedName>
</protein>
<dbReference type="EMBL" id="JAHRIO010003186">
    <property type="protein sequence ID" value="MEQ2159727.1"/>
    <property type="molecule type" value="Genomic_DNA"/>
</dbReference>
<evidence type="ECO:0000313" key="2">
    <source>
        <dbReference type="EMBL" id="MEQ2159727.1"/>
    </source>
</evidence>
<gene>
    <name evidence="2" type="ORF">GOODEAATRI_026144</name>
</gene>
<comment type="caution">
    <text evidence="2">The sequence shown here is derived from an EMBL/GenBank/DDBJ whole genome shotgun (WGS) entry which is preliminary data.</text>
</comment>
<keyword evidence="3" id="KW-1185">Reference proteome</keyword>
<proteinExistence type="predicted"/>